<dbReference type="Pfam" id="PF02770">
    <property type="entry name" value="Acyl-CoA_dh_M"/>
    <property type="match status" value="1"/>
</dbReference>
<dbReference type="Gene3D" id="1.20.140.10">
    <property type="entry name" value="Butyryl-CoA Dehydrogenase, subunit A, domain 3"/>
    <property type="match status" value="1"/>
</dbReference>
<evidence type="ECO:0000256" key="5">
    <source>
        <dbReference type="ARBA" id="ARBA00023002"/>
    </source>
</evidence>
<comment type="function">
    <text evidence="7">Involved in the assimilation of dimethylsulphoniopropionate (DMSP), an important compound in the fixation of carbon in marine phytoplankton, by mediating the conversion of 3-(methylthio)propanoyl-CoA (MMPA-CoA) to 3-(methylthio)acryloyl-CoA (MTA-CoA).</text>
</comment>
<dbReference type="InterPro" id="IPR025878">
    <property type="entry name" value="Acyl-CoA_dh-like_C_dom"/>
</dbReference>
<name>A0A059FWL5_9PROT</name>
<evidence type="ECO:0000256" key="2">
    <source>
        <dbReference type="ARBA" id="ARBA00009347"/>
    </source>
</evidence>
<evidence type="ECO:0000313" key="16">
    <source>
        <dbReference type="Proteomes" id="UP000025061"/>
    </source>
</evidence>
<dbReference type="Pfam" id="PF02771">
    <property type="entry name" value="Acyl-CoA_dh_N"/>
    <property type="match status" value="1"/>
</dbReference>
<dbReference type="SUPFAM" id="SSF56645">
    <property type="entry name" value="Acyl-CoA dehydrogenase NM domain-like"/>
    <property type="match status" value="1"/>
</dbReference>
<evidence type="ECO:0000256" key="10">
    <source>
        <dbReference type="RuleBase" id="RU362125"/>
    </source>
</evidence>
<dbReference type="GO" id="GO:0016627">
    <property type="term" value="F:oxidoreductase activity, acting on the CH-CH group of donors"/>
    <property type="evidence" value="ECO:0007669"/>
    <property type="project" value="InterPro"/>
</dbReference>
<dbReference type="PANTHER" id="PTHR42803:SF1">
    <property type="entry name" value="BROAD-SPECIFICITY LINEAR ACYL-COA DEHYDROGENASE FADE5"/>
    <property type="match status" value="1"/>
</dbReference>
<comment type="catalytic activity">
    <reaction evidence="6">
        <text>3-(methylsulfanyl)propanoyl-CoA + oxidized [electron-transfer flavoprotein] + H(+) = 3-(methylsulfanyl)acryloyl-CoA + reduced [electron-transfer flavoprotein]</text>
        <dbReference type="Rhea" id="RHEA:52612"/>
        <dbReference type="Rhea" id="RHEA-COMP:10685"/>
        <dbReference type="Rhea" id="RHEA-COMP:10686"/>
        <dbReference type="ChEBI" id="CHEBI:15378"/>
        <dbReference type="ChEBI" id="CHEBI:57692"/>
        <dbReference type="ChEBI" id="CHEBI:58307"/>
        <dbReference type="ChEBI" id="CHEBI:82815"/>
        <dbReference type="ChEBI" id="CHEBI:84994"/>
        <dbReference type="EC" id="1.3.99.41"/>
    </reaction>
    <physiologicalReaction direction="left-to-right" evidence="6">
        <dbReference type="Rhea" id="RHEA:52613"/>
    </physiologicalReaction>
</comment>
<dbReference type="Proteomes" id="UP000025061">
    <property type="component" value="Unassembled WGS sequence"/>
</dbReference>
<dbReference type="AlphaFoldDB" id="A0A059FWL5"/>
<feature type="domain" description="Acyl-CoA dehydrogenase/oxidase N-terminal" evidence="13">
    <location>
        <begin position="81"/>
        <end position="158"/>
    </location>
</feature>
<dbReference type="InterPro" id="IPR052166">
    <property type="entry name" value="Diverse_Acyl-CoA_DH"/>
</dbReference>
<protein>
    <recommendedName>
        <fullName evidence="9">3-methylmercaptopropionyl-CoA dehydrogenase</fullName>
        <ecNumber evidence="8">1.3.99.41</ecNumber>
    </recommendedName>
</protein>
<dbReference type="Pfam" id="PF00441">
    <property type="entry name" value="Acyl-CoA_dh_1"/>
    <property type="match status" value="1"/>
</dbReference>
<evidence type="ECO:0000256" key="3">
    <source>
        <dbReference type="ARBA" id="ARBA00022630"/>
    </source>
</evidence>
<evidence type="ECO:0000256" key="4">
    <source>
        <dbReference type="ARBA" id="ARBA00022827"/>
    </source>
</evidence>
<accession>A0A059FWL5</accession>
<keyword evidence="4 10" id="KW-0274">FAD</keyword>
<dbReference type="Gene3D" id="1.10.540.10">
    <property type="entry name" value="Acyl-CoA dehydrogenase/oxidase, N-terminal domain"/>
    <property type="match status" value="1"/>
</dbReference>
<dbReference type="SUPFAM" id="SSF47203">
    <property type="entry name" value="Acyl-CoA dehydrogenase C-terminal domain-like"/>
    <property type="match status" value="1"/>
</dbReference>
<dbReference type="PANTHER" id="PTHR42803">
    <property type="entry name" value="ACYL-COA DEHYDROGENASE"/>
    <property type="match status" value="1"/>
</dbReference>
<keyword evidence="3 10" id="KW-0285">Flavoprotein</keyword>
<evidence type="ECO:0000256" key="9">
    <source>
        <dbReference type="ARBA" id="ARBA00069043"/>
    </source>
</evidence>
<feature type="domain" description="Acetyl-CoA dehydrogenase-like C-terminal" evidence="14">
    <location>
        <begin position="465"/>
        <end position="580"/>
    </location>
</feature>
<evidence type="ECO:0000259" key="11">
    <source>
        <dbReference type="Pfam" id="PF00441"/>
    </source>
</evidence>
<dbReference type="FunFam" id="2.40.110.10:FF:000031">
    <property type="entry name" value="Acyl-CoA dehydrogenase, putative"/>
    <property type="match status" value="1"/>
</dbReference>
<evidence type="ECO:0000313" key="15">
    <source>
        <dbReference type="EMBL" id="KCZ95039.1"/>
    </source>
</evidence>
<comment type="caution">
    <text evidence="15">The sequence shown here is derived from an EMBL/GenBank/DDBJ whole genome shotgun (WGS) entry which is preliminary data.</text>
</comment>
<evidence type="ECO:0000259" key="14">
    <source>
        <dbReference type="Pfam" id="PF12806"/>
    </source>
</evidence>
<dbReference type="PATRIC" id="fig|1280951.3.peg.1480"/>
<comment type="similarity">
    <text evidence="2 10">Belongs to the acyl-CoA dehydrogenase family.</text>
</comment>
<evidence type="ECO:0000256" key="6">
    <source>
        <dbReference type="ARBA" id="ARBA00051388"/>
    </source>
</evidence>
<dbReference type="InterPro" id="IPR009075">
    <property type="entry name" value="AcylCo_DH/oxidase_C"/>
</dbReference>
<evidence type="ECO:0000259" key="12">
    <source>
        <dbReference type="Pfam" id="PF02770"/>
    </source>
</evidence>
<evidence type="ECO:0000256" key="8">
    <source>
        <dbReference type="ARBA" id="ARBA00066694"/>
    </source>
</evidence>
<comment type="cofactor">
    <cofactor evidence="1 10">
        <name>FAD</name>
        <dbReference type="ChEBI" id="CHEBI:57692"/>
    </cofactor>
</comment>
<dbReference type="GO" id="GO:0050660">
    <property type="term" value="F:flavin adenine dinucleotide binding"/>
    <property type="evidence" value="ECO:0007669"/>
    <property type="project" value="InterPro"/>
</dbReference>
<evidence type="ECO:0000259" key="13">
    <source>
        <dbReference type="Pfam" id="PF02771"/>
    </source>
</evidence>
<sequence length="591" mass="61822">MDMAYDAPVSDIEFALNAFARIGRLQGLPGHEAYDPDLVRPILEEAAKLARDVLAPLNPVGDAHGAVLKDGGVVAPPGFGDAYKAFVEGGWMGLAAPEEWGGQGLPKALALGVMEMFHGANMAFGLCPMLSYGAVEALLAHGTDVQRAAYLPKLVSGEWTGTMNLTEPQAGSDVGALKTKAEPCEDGSYSITGQKIYITWGDHDMAENIIHLVLARLPDAPAGSKGISLFLVPKFILDADGTPGERNGVRCIGLEKKMGIHGSPTCVMEYSGAKGWLIGEENRGLACMFTMMNSARLNVGLEGVAVGEAAFQTAFAYAQERKQGAAAGVTGPAPILHHADVRRTLTTMRAKVAAARAICYACGVAADLAHSSPDPDVRAAAKTREDLLTPIAKAWSTDIGVEVASLGVQVHGGMGFMNETLAAQLYRDARIAPIYEGTNGIQAIDLVGRKLSGTKGASMQAMIVEVEETVRQARATNDPQLVQIADRLKAGAAALSEASEWMVKTLADEPEKGLAGATEYLALAGDVIGGHFLALGAIAARSGQDMDQRARQLALAGFFAETSLASAPGRVPAITEGGARFLEGSKALFGV</sequence>
<dbReference type="InterPro" id="IPR036250">
    <property type="entry name" value="AcylCo_DH-like_C"/>
</dbReference>
<gene>
    <name evidence="15" type="ORF">HHI_07317</name>
</gene>
<reference evidence="15 16" key="1">
    <citation type="submission" date="2013-04" db="EMBL/GenBank/DDBJ databases">
        <title>Hyphomonas hirschiana VP5 Genome Sequencing.</title>
        <authorList>
            <person name="Lai Q."/>
            <person name="Shao Z."/>
        </authorList>
    </citation>
    <scope>NUCLEOTIDE SEQUENCE [LARGE SCALE GENOMIC DNA]</scope>
    <source>
        <strain evidence="15 16">VP5</strain>
    </source>
</reference>
<feature type="domain" description="Acyl-CoA oxidase/dehydrogenase middle" evidence="12">
    <location>
        <begin position="163"/>
        <end position="270"/>
    </location>
</feature>
<dbReference type="InterPro" id="IPR037069">
    <property type="entry name" value="AcylCoA_DH/ox_N_sf"/>
</dbReference>
<dbReference type="InterPro" id="IPR046373">
    <property type="entry name" value="Acyl-CoA_Oxase/DH_mid-dom_sf"/>
</dbReference>
<dbReference type="InterPro" id="IPR009100">
    <property type="entry name" value="AcylCoA_DH/oxidase_NM_dom_sf"/>
</dbReference>
<evidence type="ECO:0000256" key="1">
    <source>
        <dbReference type="ARBA" id="ARBA00001974"/>
    </source>
</evidence>
<dbReference type="InterPro" id="IPR006091">
    <property type="entry name" value="Acyl-CoA_Oxase/DH_mid-dom"/>
</dbReference>
<dbReference type="Pfam" id="PF12806">
    <property type="entry name" value="Acyl-CoA_dh_C"/>
    <property type="match status" value="1"/>
</dbReference>
<organism evidence="15 16">
    <name type="scientific">Hyphomonas hirschiana VP5</name>
    <dbReference type="NCBI Taxonomy" id="1280951"/>
    <lineage>
        <taxon>Bacteria</taxon>
        <taxon>Pseudomonadati</taxon>
        <taxon>Pseudomonadota</taxon>
        <taxon>Alphaproteobacteria</taxon>
        <taxon>Hyphomonadales</taxon>
        <taxon>Hyphomonadaceae</taxon>
        <taxon>Hyphomonas</taxon>
    </lineage>
</organism>
<keyword evidence="16" id="KW-1185">Reference proteome</keyword>
<dbReference type="Gene3D" id="2.40.110.10">
    <property type="entry name" value="Butyryl-CoA Dehydrogenase, subunit A, domain 2"/>
    <property type="match status" value="1"/>
</dbReference>
<keyword evidence="5 10" id="KW-0560">Oxidoreductase</keyword>
<proteinExistence type="inferred from homology"/>
<dbReference type="InterPro" id="IPR013786">
    <property type="entry name" value="AcylCoA_DH/ox_N"/>
</dbReference>
<feature type="domain" description="Acyl-CoA dehydrogenase/oxidase C-terminal" evidence="11">
    <location>
        <begin position="282"/>
        <end position="445"/>
    </location>
</feature>
<evidence type="ECO:0000256" key="7">
    <source>
        <dbReference type="ARBA" id="ARBA00058683"/>
    </source>
</evidence>
<dbReference type="EMBL" id="ARYI01000005">
    <property type="protein sequence ID" value="KCZ95039.1"/>
    <property type="molecule type" value="Genomic_DNA"/>
</dbReference>
<dbReference type="EC" id="1.3.99.41" evidence="8"/>